<sequence>MKDRVKRIYIYIKSNLNNISNIASIICLLDCALIPVITVLISIFDVVKGSQDGHANAGDHDHGHDHSHDHGNGWHEIVERVALYVMTPIISFTTIYNFVQLKNISLLLMTLVGITLFILSHAHIPVSNPNVMSFLKKVHMPMAILAAVILISTNYAAHKLLKAKNLDRCCKHKKIPNHCDEQSCKEHHSCQHHHHHHHHQHDIEMNGNNYDMQNSTGSSDKAANFEKYYNIGFQQNGDHELVRFL</sequence>
<evidence type="ECO:0008006" key="4">
    <source>
        <dbReference type="Google" id="ProtNLM"/>
    </source>
</evidence>
<evidence type="ECO:0000313" key="3">
    <source>
        <dbReference type="Proteomes" id="UP000092716"/>
    </source>
</evidence>
<feature type="transmembrane region" description="Helical" evidence="1">
    <location>
        <begin position="81"/>
        <end position="99"/>
    </location>
</feature>
<keyword evidence="3" id="KW-1185">Reference proteome</keyword>
<dbReference type="RefSeq" id="XP_019915415.1">
    <property type="nucleotide sequence ID" value="XM_020059724.1"/>
</dbReference>
<accession>A0A1B1E180</accession>
<dbReference type="Proteomes" id="UP000092716">
    <property type="component" value="Chromosome 10"/>
</dbReference>
<evidence type="ECO:0000256" key="1">
    <source>
        <dbReference type="SAM" id="Phobius"/>
    </source>
</evidence>
<evidence type="ECO:0000313" key="2">
    <source>
        <dbReference type="EMBL" id="ANQ08720.1"/>
    </source>
</evidence>
<keyword evidence="1" id="KW-0812">Transmembrane</keyword>
<keyword evidence="1" id="KW-1133">Transmembrane helix</keyword>
<keyword evidence="1" id="KW-0472">Membrane</keyword>
<proteinExistence type="predicted"/>
<organism evidence="2 3">
    <name type="scientific">Plasmodium coatneyi</name>
    <dbReference type="NCBI Taxonomy" id="208452"/>
    <lineage>
        <taxon>Eukaryota</taxon>
        <taxon>Sar</taxon>
        <taxon>Alveolata</taxon>
        <taxon>Apicomplexa</taxon>
        <taxon>Aconoidasida</taxon>
        <taxon>Haemosporida</taxon>
        <taxon>Plasmodiidae</taxon>
        <taxon>Plasmodium</taxon>
    </lineage>
</organism>
<gene>
    <name evidence="2" type="ORF">PCOAH_00029220</name>
</gene>
<dbReference type="GeneID" id="30909653"/>
<dbReference type="VEuPathDB" id="PlasmoDB:PCOAH_00029220"/>
<feature type="transmembrane region" description="Helical" evidence="1">
    <location>
        <begin position="106"/>
        <end position="126"/>
    </location>
</feature>
<dbReference type="AlphaFoldDB" id="A0A1B1E180"/>
<dbReference type="EMBL" id="CP016248">
    <property type="protein sequence ID" value="ANQ08720.1"/>
    <property type="molecule type" value="Genomic_DNA"/>
</dbReference>
<feature type="transmembrane region" description="Helical" evidence="1">
    <location>
        <begin position="138"/>
        <end position="157"/>
    </location>
</feature>
<reference evidence="3" key="1">
    <citation type="submission" date="2016-06" db="EMBL/GenBank/DDBJ databases">
        <title>First high quality genome sequence of Plasmodium coatneyi using continuous long reads from single molecule, real-time sequencing.</title>
        <authorList>
            <person name="Chien J.-T."/>
            <person name="Pakala S.B."/>
            <person name="Geraldo J.A."/>
            <person name="Lapp S.A."/>
            <person name="Barnwell J.W."/>
            <person name="Kissinger J.C."/>
            <person name="Galinski M.R."/>
            <person name="Humphrey J.C."/>
        </authorList>
    </citation>
    <scope>NUCLEOTIDE SEQUENCE [LARGE SCALE GENOMIC DNA]</scope>
    <source>
        <strain evidence="3">Hackeri</strain>
    </source>
</reference>
<feature type="transmembrane region" description="Helical" evidence="1">
    <location>
        <begin position="21"/>
        <end position="44"/>
    </location>
</feature>
<dbReference type="OrthoDB" id="45840at2759"/>
<protein>
    <recommendedName>
        <fullName evidence="4">MerC domain-containing protein</fullName>
    </recommendedName>
</protein>
<name>A0A1B1E180_9APIC</name>
<dbReference type="KEGG" id="pcot:PCOAH_00029220"/>